<dbReference type="OrthoDB" id="7871094at2"/>
<dbReference type="RefSeq" id="WP_093319603.1">
    <property type="nucleotide sequence ID" value="NZ_FOSZ01000001.1"/>
</dbReference>
<dbReference type="Proteomes" id="UP000198851">
    <property type="component" value="Unassembled WGS sequence"/>
</dbReference>
<proteinExistence type="predicted"/>
<sequence length="60" mass="6095">MKPIYAALCLAGLTLAACSQPEPTPVYMQPNFDKAGNASCDVGYALVTTETGSVACAPAT</sequence>
<feature type="chain" id="PRO_5011670463" description="Lipoprotein" evidence="1">
    <location>
        <begin position="20"/>
        <end position="60"/>
    </location>
</feature>
<dbReference type="AlphaFoldDB" id="A0A1I4AKI2"/>
<evidence type="ECO:0000313" key="2">
    <source>
        <dbReference type="EMBL" id="SFK56249.1"/>
    </source>
</evidence>
<evidence type="ECO:0008006" key="4">
    <source>
        <dbReference type="Google" id="ProtNLM"/>
    </source>
</evidence>
<dbReference type="PROSITE" id="PS51257">
    <property type="entry name" value="PROKAR_LIPOPROTEIN"/>
    <property type="match status" value="1"/>
</dbReference>
<name>A0A1I4AKI2_9RHOB</name>
<keyword evidence="1" id="KW-0732">Signal</keyword>
<dbReference type="EMBL" id="FOSZ01000001">
    <property type="protein sequence ID" value="SFK56249.1"/>
    <property type="molecule type" value="Genomic_DNA"/>
</dbReference>
<reference evidence="3" key="1">
    <citation type="submission" date="2016-10" db="EMBL/GenBank/DDBJ databases">
        <authorList>
            <person name="Varghese N."/>
            <person name="Submissions S."/>
        </authorList>
    </citation>
    <scope>NUCLEOTIDE SEQUENCE [LARGE SCALE GENOMIC DNA]</scope>
    <source>
        <strain evidence="3">DSM 28453</strain>
    </source>
</reference>
<organism evidence="2 3">
    <name type="scientific">Shimia haliotis</name>
    <dbReference type="NCBI Taxonomy" id="1280847"/>
    <lineage>
        <taxon>Bacteria</taxon>
        <taxon>Pseudomonadati</taxon>
        <taxon>Pseudomonadota</taxon>
        <taxon>Alphaproteobacteria</taxon>
        <taxon>Rhodobacterales</taxon>
        <taxon>Roseobacteraceae</taxon>
    </lineage>
</organism>
<keyword evidence="3" id="KW-1185">Reference proteome</keyword>
<protein>
    <recommendedName>
        <fullName evidence="4">Lipoprotein</fullName>
    </recommendedName>
</protein>
<feature type="signal peptide" evidence="1">
    <location>
        <begin position="1"/>
        <end position="19"/>
    </location>
</feature>
<evidence type="ECO:0000313" key="3">
    <source>
        <dbReference type="Proteomes" id="UP000198851"/>
    </source>
</evidence>
<evidence type="ECO:0000256" key="1">
    <source>
        <dbReference type="SAM" id="SignalP"/>
    </source>
</evidence>
<accession>A0A1I4AKI2</accession>
<gene>
    <name evidence="2" type="ORF">SAMN04488036_101403</name>
</gene>